<dbReference type="Proteomes" id="UP000775547">
    <property type="component" value="Unassembled WGS sequence"/>
</dbReference>
<reference evidence="2" key="2">
    <citation type="submission" date="2021-10" db="EMBL/GenBank/DDBJ databases">
        <title>Phylogenomics reveals ancestral predisposition of the termite-cultivated fungus Termitomyces towards a domesticated lifestyle.</title>
        <authorList>
            <person name="Auxier B."/>
            <person name="Grum-Grzhimaylo A."/>
            <person name="Cardenas M.E."/>
            <person name="Lodge J.D."/>
            <person name="Laessoe T."/>
            <person name="Pedersen O."/>
            <person name="Smith M.E."/>
            <person name="Kuyper T.W."/>
            <person name="Franco-Molano E.A."/>
            <person name="Baroni T.J."/>
            <person name="Aanen D.K."/>
        </authorList>
    </citation>
    <scope>NUCLEOTIDE SEQUENCE</scope>
    <source>
        <strain evidence="2">AP01</strain>
        <tissue evidence="2">Mycelium</tissue>
    </source>
</reference>
<dbReference type="EMBL" id="JABCKV010001060">
    <property type="protein sequence ID" value="KAG5640185.1"/>
    <property type="molecule type" value="Genomic_DNA"/>
</dbReference>
<dbReference type="Pfam" id="PF03732">
    <property type="entry name" value="Retrotrans_gag"/>
    <property type="match status" value="1"/>
</dbReference>
<evidence type="ECO:0000313" key="2">
    <source>
        <dbReference type="EMBL" id="KAG5640185.1"/>
    </source>
</evidence>
<comment type="caution">
    <text evidence="2">The sequence shown here is derived from an EMBL/GenBank/DDBJ whole genome shotgun (WGS) entry which is preliminary data.</text>
</comment>
<evidence type="ECO:0000259" key="1">
    <source>
        <dbReference type="Pfam" id="PF03732"/>
    </source>
</evidence>
<protein>
    <recommendedName>
        <fullName evidence="1">Retrotransposon gag domain-containing protein</fullName>
    </recommendedName>
</protein>
<feature type="domain" description="Retrotransposon gag" evidence="1">
    <location>
        <begin position="119"/>
        <end position="200"/>
    </location>
</feature>
<accession>A0A9P7K8R3</accession>
<keyword evidence="3" id="KW-1185">Reference proteome</keyword>
<evidence type="ECO:0000313" key="3">
    <source>
        <dbReference type="Proteomes" id="UP000775547"/>
    </source>
</evidence>
<organism evidence="2 3">
    <name type="scientific">Asterophora parasitica</name>
    <dbReference type="NCBI Taxonomy" id="117018"/>
    <lineage>
        <taxon>Eukaryota</taxon>
        <taxon>Fungi</taxon>
        <taxon>Dikarya</taxon>
        <taxon>Basidiomycota</taxon>
        <taxon>Agaricomycotina</taxon>
        <taxon>Agaricomycetes</taxon>
        <taxon>Agaricomycetidae</taxon>
        <taxon>Agaricales</taxon>
        <taxon>Tricholomatineae</taxon>
        <taxon>Lyophyllaceae</taxon>
        <taxon>Asterophora</taxon>
    </lineage>
</organism>
<dbReference type="AlphaFoldDB" id="A0A9P7K8R3"/>
<reference evidence="2" key="1">
    <citation type="submission" date="2020-07" db="EMBL/GenBank/DDBJ databases">
        <authorList>
            <person name="Nieuwenhuis M."/>
            <person name="Van De Peppel L.J.J."/>
        </authorList>
    </citation>
    <scope>NUCLEOTIDE SEQUENCE</scope>
    <source>
        <strain evidence="2">AP01</strain>
        <tissue evidence="2">Mycelium</tissue>
    </source>
</reference>
<sequence length="352" mass="39166">ILQGFNAMGETLQQSQELNMQTVQAMRVIMEQLAHIGTSATTSPQYVMPAPQPQAIVPTPTNPRGASHFHKPCIFKGKATDVKQFIQDVQDAVHLSRTSLPTEFDHCVYMAMFFDDRSPKQWYTSIKIDETHLLQDFEAFCEAFENHFGNPDVASDANNKLLTLEQTGSAAAYAACYMELLVHIDWSEQTKINNFYHKLKPAVKDTIIMTCSQDQPTYFKDYVNFVIEIDNWVHCHAQERKLEGKATVTTKPTSNSSCIHNLTLTLTTTTTSYPTASSSTTMLPQGIPMEIDAMCIGKPCPPLSKEEKECCQHEGLCSYCRGSGHFASSCPNMSAASKKCFADKASSCQEKA</sequence>
<dbReference type="InterPro" id="IPR005162">
    <property type="entry name" value="Retrotrans_gag_dom"/>
</dbReference>
<name>A0A9P7K8R3_9AGAR</name>
<dbReference type="OrthoDB" id="5582182at2759"/>
<feature type="non-terminal residue" evidence="2">
    <location>
        <position position="1"/>
    </location>
</feature>
<proteinExistence type="predicted"/>
<gene>
    <name evidence="2" type="ORF">DXG03_000674</name>
</gene>